<dbReference type="AlphaFoldDB" id="A0A0J6A8D8"/>
<organism evidence="2 3">
    <name type="scientific">Burkholderia cepacia</name>
    <name type="common">Pseudomonas cepacia</name>
    <dbReference type="NCBI Taxonomy" id="292"/>
    <lineage>
        <taxon>Bacteria</taxon>
        <taxon>Pseudomonadati</taxon>
        <taxon>Pseudomonadota</taxon>
        <taxon>Betaproteobacteria</taxon>
        <taxon>Burkholderiales</taxon>
        <taxon>Burkholderiaceae</taxon>
        <taxon>Burkholderia</taxon>
        <taxon>Burkholderia cepacia complex</taxon>
    </lineage>
</organism>
<evidence type="ECO:0000313" key="2">
    <source>
        <dbReference type="EMBL" id="KML62065.1"/>
    </source>
</evidence>
<comment type="caution">
    <text evidence="2">The sequence shown here is derived from an EMBL/GenBank/DDBJ whole genome shotgun (WGS) entry which is preliminary data.</text>
</comment>
<evidence type="ECO:0008006" key="4">
    <source>
        <dbReference type="Google" id="ProtNLM"/>
    </source>
</evidence>
<reference evidence="2 3" key="1">
    <citation type="submission" date="2015-05" db="EMBL/GenBank/DDBJ databases">
        <title>Draft genome of Burkholderia cepacia LK29.</title>
        <authorList>
            <person name="Chan X.Y."/>
        </authorList>
    </citation>
    <scope>NUCLEOTIDE SEQUENCE [LARGE SCALE GENOMIC DNA]</scope>
    <source>
        <strain evidence="2 3">LK29</strain>
    </source>
</reference>
<dbReference type="Proteomes" id="UP000036338">
    <property type="component" value="Unassembled WGS sequence"/>
</dbReference>
<accession>A0A0J6A8D8</accession>
<keyword evidence="1" id="KW-0812">Transmembrane</keyword>
<keyword evidence="1" id="KW-1133">Transmembrane helix</keyword>
<evidence type="ECO:0000256" key="1">
    <source>
        <dbReference type="SAM" id="Phobius"/>
    </source>
</evidence>
<gene>
    <name evidence="2" type="ORF">VL15_04230</name>
</gene>
<feature type="transmembrane region" description="Helical" evidence="1">
    <location>
        <begin position="91"/>
        <end position="113"/>
    </location>
</feature>
<feature type="transmembrane region" description="Helical" evidence="1">
    <location>
        <begin position="60"/>
        <end position="79"/>
    </location>
</feature>
<protein>
    <recommendedName>
        <fullName evidence="4">Transmembrane protein</fullName>
    </recommendedName>
</protein>
<evidence type="ECO:0000313" key="3">
    <source>
        <dbReference type="Proteomes" id="UP000036338"/>
    </source>
</evidence>
<sequence>MRRFFGTAGSALAGLASVVMWTLLDSHLCSAFSRLCTPRAGECGGGVDACAVTAQSTVELFAYIFAPPILFAALGFYLFARRRSPLVMTGFLVSAVAVHWLFSFLSIRVLHIVN</sequence>
<keyword evidence="1" id="KW-0472">Membrane</keyword>
<dbReference type="PATRIC" id="fig|292.27.peg.8596"/>
<proteinExistence type="predicted"/>
<name>A0A0J6A8D8_BURCE</name>
<dbReference type="EMBL" id="LDWR01000009">
    <property type="protein sequence ID" value="KML62065.1"/>
    <property type="molecule type" value="Genomic_DNA"/>
</dbReference>